<feature type="non-terminal residue" evidence="1">
    <location>
        <position position="32"/>
    </location>
</feature>
<sequence>MYLILLVLIFSIFLWGIGSIMNKSKIGNSGNQ</sequence>
<organism evidence="1">
    <name type="scientific">Hyperionvirus sp</name>
    <dbReference type="NCBI Taxonomy" id="2487770"/>
    <lineage>
        <taxon>Viruses</taxon>
        <taxon>Varidnaviria</taxon>
        <taxon>Bamfordvirae</taxon>
        <taxon>Nucleocytoviricota</taxon>
        <taxon>Megaviricetes</taxon>
        <taxon>Imitervirales</taxon>
        <taxon>Mimiviridae</taxon>
        <taxon>Klosneuvirinae</taxon>
    </lineage>
</organism>
<protein>
    <submittedName>
        <fullName evidence="1">Uncharacterized protein</fullName>
    </submittedName>
</protein>
<dbReference type="EMBL" id="MK072402">
    <property type="protein sequence ID" value="AYV84223.1"/>
    <property type="molecule type" value="Genomic_DNA"/>
</dbReference>
<reference evidence="1" key="1">
    <citation type="submission" date="2018-10" db="EMBL/GenBank/DDBJ databases">
        <title>Hidden diversity of soil giant viruses.</title>
        <authorList>
            <person name="Schulz F."/>
            <person name="Alteio L."/>
            <person name="Goudeau D."/>
            <person name="Ryan E.M."/>
            <person name="Malmstrom R.R."/>
            <person name="Blanchard J."/>
            <person name="Woyke T."/>
        </authorList>
    </citation>
    <scope>NUCLEOTIDE SEQUENCE</scope>
    <source>
        <strain evidence="1">HYV1</strain>
    </source>
</reference>
<proteinExistence type="predicted"/>
<accession>A0A3G5AEB7</accession>
<gene>
    <name evidence="1" type="ORF">Hyperionvirus20_1</name>
</gene>
<name>A0A3G5AEB7_9VIRU</name>
<evidence type="ECO:0000313" key="1">
    <source>
        <dbReference type="EMBL" id="AYV84223.1"/>
    </source>
</evidence>